<dbReference type="InterPro" id="IPR019427">
    <property type="entry name" value="7TM_GPCR_serpentine_rcpt_Srw"/>
</dbReference>
<sequence length="438" mass="49829">MCDRSARLFDMEDPYTLSFIKGLQKFSKYYSSVHEGICMVICIFGIMSNLVHILVLTRAPLRRCAVNCVLTAVAVCDVLTMSSYVVYLLRFRFFAVSRIITAVILNRGGYPYIWIAYLLSHAVFTIALHAITLYLSVALAFIRWQALGNVHSPWLLPSSAWYDFNKRCKNSLKKLFGVCTIVVSILCIPTMLVHRIVKMPLKILPLVSEPATLIAKELYTLDMVEDACSLFQFNLWLTAIFLKHLSTLCFSRKLFGVCTIVVSILCIPTMLVHRIVKMPLKILPLVSEPATLIAKELYTLDMVEDACSLFQLNLWLTAIFLKAVPCVLLLWFTFALVSKLRDTDIKRNDLYSKSFRKHMRKTVVPDKTTYMLVIMISVFLATELPQGFLALLNGVYTADVHRFIYVNVGDVLDLMSLINCSVDCVLYCMMSSRYRCAT</sequence>
<keyword evidence="2 5" id="KW-0812">Transmembrane</keyword>
<feature type="transmembrane region" description="Helical" evidence="5">
    <location>
        <begin position="223"/>
        <end position="242"/>
    </location>
</feature>
<dbReference type="PROSITE" id="PS50262">
    <property type="entry name" value="G_PROTEIN_RECEP_F1_2"/>
    <property type="match status" value="1"/>
</dbReference>
<evidence type="ECO:0000313" key="7">
    <source>
        <dbReference type="Proteomes" id="UP000036681"/>
    </source>
</evidence>
<dbReference type="PANTHER" id="PTHR46273">
    <property type="entry name" value="MYOSUPPRESSIN RECEPTOR 1, ISOFORM B-RELATED"/>
    <property type="match status" value="1"/>
</dbReference>
<dbReference type="GO" id="GO:0008528">
    <property type="term" value="F:G protein-coupled peptide receptor activity"/>
    <property type="evidence" value="ECO:0007669"/>
    <property type="project" value="InterPro"/>
</dbReference>
<dbReference type="InterPro" id="IPR017452">
    <property type="entry name" value="GPCR_Rhodpsn_7TM"/>
</dbReference>
<name>A0A0M3INY7_ASCLU</name>
<feature type="transmembrane region" description="Helical" evidence="5">
    <location>
        <begin position="68"/>
        <end position="89"/>
    </location>
</feature>
<dbReference type="SUPFAM" id="SSF81321">
    <property type="entry name" value="Family A G protein-coupled receptor-like"/>
    <property type="match status" value="1"/>
</dbReference>
<feature type="transmembrane region" description="Helical" evidence="5">
    <location>
        <begin position="33"/>
        <end position="56"/>
    </location>
</feature>
<keyword evidence="7" id="KW-1185">Reference proteome</keyword>
<dbReference type="InterPro" id="IPR000276">
    <property type="entry name" value="GPCR_Rhodpsn"/>
</dbReference>
<dbReference type="CDD" id="cd14978">
    <property type="entry name" value="7tmA_FMRFamide_R-like"/>
    <property type="match status" value="1"/>
</dbReference>
<evidence type="ECO:0000256" key="4">
    <source>
        <dbReference type="ARBA" id="ARBA00023136"/>
    </source>
</evidence>
<feature type="transmembrane region" description="Helical" evidence="5">
    <location>
        <begin position="175"/>
        <end position="197"/>
    </location>
</feature>
<keyword evidence="4 5" id="KW-0472">Membrane</keyword>
<feature type="transmembrane region" description="Helical" evidence="5">
    <location>
        <begin position="369"/>
        <end position="391"/>
    </location>
</feature>
<dbReference type="Gene3D" id="1.20.1070.10">
    <property type="entry name" value="Rhodopsin 7-helix transmembrane proteins"/>
    <property type="match status" value="1"/>
</dbReference>
<dbReference type="GO" id="GO:0005886">
    <property type="term" value="C:plasma membrane"/>
    <property type="evidence" value="ECO:0007669"/>
    <property type="project" value="TreeGrafter"/>
</dbReference>
<evidence type="ECO:0000313" key="8">
    <source>
        <dbReference type="WBParaSite" id="ALUE_0002046501-mRNA-1"/>
    </source>
</evidence>
<dbReference type="InterPro" id="IPR053219">
    <property type="entry name" value="GPCR_Dmsr-1"/>
</dbReference>
<evidence type="ECO:0000256" key="5">
    <source>
        <dbReference type="SAM" id="Phobius"/>
    </source>
</evidence>
<feature type="transmembrane region" description="Helical" evidence="5">
    <location>
        <begin position="254"/>
        <end position="276"/>
    </location>
</feature>
<evidence type="ECO:0000259" key="6">
    <source>
        <dbReference type="PROSITE" id="PS50262"/>
    </source>
</evidence>
<accession>A0A0M3INY7</accession>
<reference evidence="8" key="1">
    <citation type="submission" date="2017-02" db="UniProtKB">
        <authorList>
            <consortium name="WormBaseParasite"/>
        </authorList>
    </citation>
    <scope>IDENTIFICATION</scope>
</reference>
<keyword evidence="3 5" id="KW-1133">Transmembrane helix</keyword>
<feature type="transmembrane region" description="Helical" evidence="5">
    <location>
        <begin position="314"/>
        <end position="337"/>
    </location>
</feature>
<evidence type="ECO:0000256" key="1">
    <source>
        <dbReference type="ARBA" id="ARBA00004370"/>
    </source>
</evidence>
<feature type="transmembrane region" description="Helical" evidence="5">
    <location>
        <begin position="411"/>
        <end position="430"/>
    </location>
</feature>
<proteinExistence type="predicted"/>
<feature type="domain" description="G-protein coupled receptors family 1 profile" evidence="6">
    <location>
        <begin position="48"/>
        <end position="427"/>
    </location>
</feature>
<dbReference type="PANTHER" id="PTHR46273:SF3">
    <property type="entry name" value="G-PROTEIN COUPLED RECEPTORS FAMILY 1 PROFILE DOMAIN-CONTAINING PROTEIN"/>
    <property type="match status" value="1"/>
</dbReference>
<feature type="transmembrane region" description="Helical" evidence="5">
    <location>
        <begin position="109"/>
        <end position="142"/>
    </location>
</feature>
<dbReference type="AlphaFoldDB" id="A0A0M3INY7"/>
<organism evidence="7 8">
    <name type="scientific">Ascaris lumbricoides</name>
    <name type="common">Giant roundworm</name>
    <dbReference type="NCBI Taxonomy" id="6252"/>
    <lineage>
        <taxon>Eukaryota</taxon>
        <taxon>Metazoa</taxon>
        <taxon>Ecdysozoa</taxon>
        <taxon>Nematoda</taxon>
        <taxon>Chromadorea</taxon>
        <taxon>Rhabditida</taxon>
        <taxon>Spirurina</taxon>
        <taxon>Ascaridomorpha</taxon>
        <taxon>Ascaridoidea</taxon>
        <taxon>Ascarididae</taxon>
        <taxon>Ascaris</taxon>
    </lineage>
</organism>
<evidence type="ECO:0000256" key="2">
    <source>
        <dbReference type="ARBA" id="ARBA00022692"/>
    </source>
</evidence>
<evidence type="ECO:0000256" key="3">
    <source>
        <dbReference type="ARBA" id="ARBA00022989"/>
    </source>
</evidence>
<dbReference type="Pfam" id="PF10324">
    <property type="entry name" value="7TM_GPCR_Srw"/>
    <property type="match status" value="2"/>
</dbReference>
<dbReference type="Proteomes" id="UP000036681">
    <property type="component" value="Unplaced"/>
</dbReference>
<protein>
    <submittedName>
        <fullName evidence="8">G_PROTEIN_RECEP_F1_2 domain-containing protein</fullName>
    </submittedName>
</protein>
<comment type="subcellular location">
    <subcellularLocation>
        <location evidence="1">Membrane</location>
    </subcellularLocation>
</comment>
<dbReference type="WBParaSite" id="ALUE_0002046501-mRNA-1">
    <property type="protein sequence ID" value="ALUE_0002046501-mRNA-1"/>
    <property type="gene ID" value="ALUE_0002046501"/>
</dbReference>
<dbReference type="PRINTS" id="PR00237">
    <property type="entry name" value="GPCRRHODOPSN"/>
</dbReference>